<dbReference type="GO" id="GO:0070043">
    <property type="term" value="F:rRNA (guanine-N7-)-methyltransferase activity"/>
    <property type="evidence" value="ECO:0007669"/>
    <property type="project" value="TreeGrafter"/>
</dbReference>
<organism evidence="1 2">
    <name type="scientific">Babesia microti (strain RI)</name>
    <dbReference type="NCBI Taxonomy" id="1133968"/>
    <lineage>
        <taxon>Eukaryota</taxon>
        <taxon>Sar</taxon>
        <taxon>Alveolata</taxon>
        <taxon>Apicomplexa</taxon>
        <taxon>Aconoidasida</taxon>
        <taxon>Piroplasmida</taxon>
        <taxon>Babesiidae</taxon>
        <taxon>Babesia</taxon>
    </lineage>
</organism>
<sequence length="439" mass="50248">MLRHGSCLYSELVSTHLEKYHMTELFRCFSTDKLLEYSGICKRYRALCSPGLETYLSKETRKISSKEPLRINKGSVDFIASNEVIWKFLLQTRFCQSLWVYLMDPFHVTHEKEFIRKVANSDWNHLIKFDINSNMPKIKVACHNSRLSHTNMIKRCIVEIIHSHKMNTLNLHGDKISPNDNLEPAPALNLDVTITNNTCEILANVSGCLDYRIYLNSCEKLPILPSIASAISTHILDTTTSDLSHVTIWDPFCNNGVMLLELHSLLCGIPNGSPNIEYPLKMLPYNDEYTMNKALNSLNIEPMDLGVSLLGSDSDTNNVQIASKHLLEFEKSSPKSNLIGITTSHDIKFVTDNYKDIMDKLGKTIILSNFLYGNKKSEHLILEAYKLLNDIISIRNDWLDVYLVSGRASFRRHLKFDWNKELSFNNQGIKCELLRLSKV</sequence>
<dbReference type="PANTHER" id="PTHR47313:SF1">
    <property type="entry name" value="RIBOSOMAL RNA LARGE SUBUNIT METHYLTRANSFERASE K_L"/>
    <property type="match status" value="1"/>
</dbReference>
<dbReference type="Gene3D" id="3.40.50.150">
    <property type="entry name" value="Vaccinia Virus protein VP39"/>
    <property type="match status" value="1"/>
</dbReference>
<name>A0A1N6LXX1_BABMR</name>
<dbReference type="EMBL" id="LN871599">
    <property type="protein sequence ID" value="SIO73712.1"/>
    <property type="molecule type" value="Genomic_DNA"/>
</dbReference>
<dbReference type="CDD" id="cd11715">
    <property type="entry name" value="THUMP_AdoMetMT"/>
    <property type="match status" value="1"/>
</dbReference>
<dbReference type="EC" id="2.1.1.-" evidence="1"/>
<protein>
    <submittedName>
        <fullName evidence="1">RNA methyltransferase slr0064</fullName>
        <ecNumber evidence="1">2.1.1.-</ecNumber>
    </submittedName>
</protein>
<keyword evidence="2" id="KW-1185">Reference proteome</keyword>
<reference evidence="1 2" key="3">
    <citation type="journal article" date="2016" name="Sci. Rep.">
        <title>Genome-wide diversity and gene expression profiling of Babesia microti isolates identify polymorphic genes that mediate host-pathogen interactions.</title>
        <authorList>
            <person name="Silva J.C."/>
            <person name="Cornillot E."/>
            <person name="McCracken C."/>
            <person name="Usmani-Brown S."/>
            <person name="Dwivedi A."/>
            <person name="Ifeonu O.O."/>
            <person name="Crabtree J."/>
            <person name="Gotia H.T."/>
            <person name="Virji A.Z."/>
            <person name="Reynes C."/>
            <person name="Colinge J."/>
            <person name="Kumar V."/>
            <person name="Lawres L."/>
            <person name="Pazzi J.E."/>
            <person name="Pablo J.V."/>
            <person name="Hung C."/>
            <person name="Brancato J."/>
            <person name="Kumari P."/>
            <person name="Orvis J."/>
            <person name="Tretina K."/>
            <person name="Chibucos M."/>
            <person name="Ott S."/>
            <person name="Sadzewicz L."/>
            <person name="Sengamalay N."/>
            <person name="Shetty A.C."/>
            <person name="Su Q."/>
            <person name="Tallon L."/>
            <person name="Fraser C.M."/>
            <person name="Frutos R."/>
            <person name="Molina D.M."/>
            <person name="Krause P.J."/>
            <person name="Ben Mamoun C."/>
        </authorList>
    </citation>
    <scope>NUCLEOTIDE SEQUENCE [LARGE SCALE GENOMIC DNA]</scope>
    <source>
        <strain evidence="1 2">RI</strain>
    </source>
</reference>
<evidence type="ECO:0000313" key="2">
    <source>
        <dbReference type="Proteomes" id="UP000002899"/>
    </source>
</evidence>
<proteinExistence type="predicted"/>
<keyword evidence="1" id="KW-0489">Methyltransferase</keyword>
<dbReference type="KEGG" id="bmic:BmR1_04g06970"/>
<accession>A0A1N6LXX1</accession>
<evidence type="ECO:0000313" key="1">
    <source>
        <dbReference type="EMBL" id="SIO73712.1"/>
    </source>
</evidence>
<keyword evidence="1" id="KW-0808">Transferase</keyword>
<dbReference type="AlphaFoldDB" id="A0A1N6LXX1"/>
<reference evidence="1 2" key="1">
    <citation type="journal article" date="2012" name="Nucleic Acids Res.">
        <title>Sequencing of the smallest Apicomplexan genome from the human pathogen Babesia microti.</title>
        <authorList>
            <person name="Cornillot E."/>
            <person name="Hadj-Kaddour K."/>
            <person name="Dassouli A."/>
            <person name="Noel B."/>
            <person name="Ranwez V."/>
            <person name="Vacherie B."/>
            <person name="Augagneur Y."/>
            <person name="Bres V."/>
            <person name="Duclos A."/>
            <person name="Randazzo S."/>
            <person name="Carcy B."/>
            <person name="Debierre-Grockiego F."/>
            <person name="Delbecq S."/>
            <person name="Moubri-Menage K."/>
            <person name="Shams-Eldin H."/>
            <person name="Usmani-Brown S."/>
            <person name="Bringaud F."/>
            <person name="Wincker P."/>
            <person name="Vivares C.P."/>
            <person name="Schwarz R.T."/>
            <person name="Schetters T.P."/>
            <person name="Krause P.J."/>
            <person name="Gorenflot A."/>
            <person name="Berry V."/>
            <person name="Barbe V."/>
            <person name="Ben Mamoun C."/>
        </authorList>
    </citation>
    <scope>NUCLEOTIDE SEQUENCE [LARGE SCALE GENOMIC DNA]</scope>
    <source>
        <strain evidence="1 2">RI</strain>
    </source>
</reference>
<reference evidence="1 2" key="2">
    <citation type="journal article" date="2013" name="PLoS ONE">
        <title>Whole genome mapping and re-organization of the nuclear and mitochondrial genomes of Babesia microti isolates.</title>
        <authorList>
            <person name="Cornillot E."/>
            <person name="Dassouli A."/>
            <person name="Garg A."/>
            <person name="Pachikara N."/>
            <person name="Randazzo S."/>
            <person name="Depoix D."/>
            <person name="Carcy B."/>
            <person name="Delbecq S."/>
            <person name="Frutos R."/>
            <person name="Silva J.C."/>
            <person name="Sutton R."/>
            <person name="Krause P.J."/>
            <person name="Mamoun C.B."/>
        </authorList>
    </citation>
    <scope>NUCLEOTIDE SEQUENCE [LARGE SCALE GENOMIC DNA]</scope>
    <source>
        <strain evidence="1 2">RI</strain>
    </source>
</reference>
<dbReference type="RefSeq" id="XP_021337779.1">
    <property type="nucleotide sequence ID" value="XM_021482567.1"/>
</dbReference>
<dbReference type="OrthoDB" id="363639at2759"/>
<dbReference type="Proteomes" id="UP000002899">
    <property type="component" value="Chromosome IV"/>
</dbReference>
<dbReference type="GO" id="GO:0008990">
    <property type="term" value="F:rRNA (guanine-N2-)-methyltransferase activity"/>
    <property type="evidence" value="ECO:0007669"/>
    <property type="project" value="TreeGrafter"/>
</dbReference>
<dbReference type="GeneID" id="24426041"/>
<dbReference type="Gene3D" id="3.30.2130.30">
    <property type="match status" value="1"/>
</dbReference>
<dbReference type="InterPro" id="IPR029063">
    <property type="entry name" value="SAM-dependent_MTases_sf"/>
</dbReference>
<gene>
    <name evidence="1" type="ORF">BmR1_04g06970</name>
</gene>
<dbReference type="VEuPathDB" id="PiroplasmaDB:BmR1_04g06970"/>
<dbReference type="PANTHER" id="PTHR47313">
    <property type="entry name" value="RIBOSOMAL RNA LARGE SUBUNIT METHYLTRANSFERASE K/L"/>
    <property type="match status" value="1"/>
</dbReference>